<name>A0AAE0RVN5_9BIVA</name>
<gene>
    <name evidence="2" type="ORF">CHS0354_035509</name>
</gene>
<feature type="coiled-coil region" evidence="1">
    <location>
        <begin position="18"/>
        <end position="124"/>
    </location>
</feature>
<keyword evidence="3" id="KW-1185">Reference proteome</keyword>
<sequence length="191" mass="22429">MHVYSSSYGPNYEEEVHKRRFKKEITVLDNESQQLKEDIGLLDLSSSYVQNGDEREYKESYDKKITSLDIEVQQVKEEKKRMTASSGKKSDGSRKLKKDYIKRIKILEAEVQQLKEEKHKLFTRLSEMGAVRLTENNPNIADLSDDNRPDKLAEQISELYDNEWTDAFEYLTQIEGMQDEETVRKLLNILQ</sequence>
<protein>
    <submittedName>
        <fullName evidence="2">Uncharacterized protein</fullName>
    </submittedName>
</protein>
<reference evidence="2" key="1">
    <citation type="journal article" date="2021" name="Genome Biol. Evol.">
        <title>A High-Quality Reference Genome for a Parasitic Bivalve with Doubly Uniparental Inheritance (Bivalvia: Unionida).</title>
        <authorList>
            <person name="Smith C.H."/>
        </authorList>
    </citation>
    <scope>NUCLEOTIDE SEQUENCE</scope>
    <source>
        <strain evidence="2">CHS0354</strain>
    </source>
</reference>
<proteinExistence type="predicted"/>
<reference evidence="2" key="2">
    <citation type="journal article" date="2021" name="Genome Biol. Evol.">
        <title>Developing a high-quality reference genome for a parasitic bivalve with doubly uniparental inheritance (Bivalvia: Unionida).</title>
        <authorList>
            <person name="Smith C.H."/>
        </authorList>
    </citation>
    <scope>NUCLEOTIDE SEQUENCE</scope>
    <source>
        <strain evidence="2">CHS0354</strain>
        <tissue evidence="2">Mantle</tissue>
    </source>
</reference>
<accession>A0AAE0RVN5</accession>
<reference evidence="2" key="3">
    <citation type="submission" date="2023-05" db="EMBL/GenBank/DDBJ databases">
        <authorList>
            <person name="Smith C.H."/>
        </authorList>
    </citation>
    <scope>NUCLEOTIDE SEQUENCE</scope>
    <source>
        <strain evidence="2">CHS0354</strain>
        <tissue evidence="2">Mantle</tissue>
    </source>
</reference>
<organism evidence="2 3">
    <name type="scientific">Potamilus streckersoni</name>
    <dbReference type="NCBI Taxonomy" id="2493646"/>
    <lineage>
        <taxon>Eukaryota</taxon>
        <taxon>Metazoa</taxon>
        <taxon>Spiralia</taxon>
        <taxon>Lophotrochozoa</taxon>
        <taxon>Mollusca</taxon>
        <taxon>Bivalvia</taxon>
        <taxon>Autobranchia</taxon>
        <taxon>Heteroconchia</taxon>
        <taxon>Palaeoheterodonta</taxon>
        <taxon>Unionida</taxon>
        <taxon>Unionoidea</taxon>
        <taxon>Unionidae</taxon>
        <taxon>Ambleminae</taxon>
        <taxon>Lampsilini</taxon>
        <taxon>Potamilus</taxon>
    </lineage>
</organism>
<evidence type="ECO:0000256" key="1">
    <source>
        <dbReference type="SAM" id="Coils"/>
    </source>
</evidence>
<dbReference type="Proteomes" id="UP001195483">
    <property type="component" value="Unassembled WGS sequence"/>
</dbReference>
<comment type="caution">
    <text evidence="2">The sequence shown here is derived from an EMBL/GenBank/DDBJ whole genome shotgun (WGS) entry which is preliminary data.</text>
</comment>
<dbReference type="EMBL" id="JAEAOA010002071">
    <property type="protein sequence ID" value="KAK3580466.1"/>
    <property type="molecule type" value="Genomic_DNA"/>
</dbReference>
<feature type="non-terminal residue" evidence="2">
    <location>
        <position position="1"/>
    </location>
</feature>
<evidence type="ECO:0000313" key="3">
    <source>
        <dbReference type="Proteomes" id="UP001195483"/>
    </source>
</evidence>
<keyword evidence="1" id="KW-0175">Coiled coil</keyword>
<evidence type="ECO:0000313" key="2">
    <source>
        <dbReference type="EMBL" id="KAK3580466.1"/>
    </source>
</evidence>
<dbReference type="AlphaFoldDB" id="A0AAE0RVN5"/>